<dbReference type="FunFam" id="2.130.10.10:FF:000200">
    <property type="entry name" value="U3 small nucleolar RNA-associated protein 21"/>
    <property type="match status" value="1"/>
</dbReference>
<feature type="domain" description="WDR36/Utp21 C-terminal" evidence="5">
    <location>
        <begin position="701"/>
        <end position="878"/>
    </location>
</feature>
<feature type="repeat" description="WD" evidence="3">
    <location>
        <begin position="554"/>
        <end position="587"/>
    </location>
</feature>
<dbReference type="AlphaFoldDB" id="A0AAW2UBF5"/>
<dbReference type="Gene3D" id="2.130.10.10">
    <property type="entry name" value="YVTN repeat-like/Quinoprotein amine dehydrogenase"/>
    <property type="match status" value="2"/>
</dbReference>
<evidence type="ECO:0000256" key="1">
    <source>
        <dbReference type="ARBA" id="ARBA00022574"/>
    </source>
</evidence>
<dbReference type="InterPro" id="IPR019775">
    <property type="entry name" value="WD40_repeat_CS"/>
</dbReference>
<proteinExistence type="predicted"/>
<feature type="repeat" description="WD" evidence="3">
    <location>
        <begin position="471"/>
        <end position="512"/>
    </location>
</feature>
<evidence type="ECO:0000256" key="2">
    <source>
        <dbReference type="ARBA" id="ARBA00022737"/>
    </source>
</evidence>
<comment type="caution">
    <text evidence="7">The sequence shown here is derived from an EMBL/GenBank/DDBJ whole genome shotgun (WGS) entry which is preliminary data.</text>
</comment>
<reference evidence="7" key="2">
    <citation type="journal article" date="2024" name="Plant">
        <title>Genomic evolution and insights into agronomic trait innovations of Sesamum species.</title>
        <authorList>
            <person name="Miao H."/>
            <person name="Wang L."/>
            <person name="Qu L."/>
            <person name="Liu H."/>
            <person name="Sun Y."/>
            <person name="Le M."/>
            <person name="Wang Q."/>
            <person name="Wei S."/>
            <person name="Zheng Y."/>
            <person name="Lin W."/>
            <person name="Duan Y."/>
            <person name="Cao H."/>
            <person name="Xiong S."/>
            <person name="Wang X."/>
            <person name="Wei L."/>
            <person name="Li C."/>
            <person name="Ma Q."/>
            <person name="Ju M."/>
            <person name="Zhao R."/>
            <person name="Li G."/>
            <person name="Mu C."/>
            <person name="Tian Q."/>
            <person name="Mei H."/>
            <person name="Zhang T."/>
            <person name="Gao T."/>
            <person name="Zhang H."/>
        </authorList>
    </citation>
    <scope>NUCLEOTIDE SEQUENCE</scope>
    <source>
        <strain evidence="7">G02</strain>
    </source>
</reference>
<feature type="repeat" description="WD" evidence="3">
    <location>
        <begin position="220"/>
        <end position="262"/>
    </location>
</feature>
<dbReference type="InterPro" id="IPR020472">
    <property type="entry name" value="WD40_PAC1"/>
</dbReference>
<dbReference type="PROSITE" id="PS50082">
    <property type="entry name" value="WD_REPEATS_2"/>
    <property type="match status" value="4"/>
</dbReference>
<dbReference type="PROSITE" id="PS50294">
    <property type="entry name" value="WD_REPEATS_REGION"/>
    <property type="match status" value="2"/>
</dbReference>
<name>A0AAW2UBF5_SESRA</name>
<dbReference type="InterPro" id="IPR015943">
    <property type="entry name" value="WD40/YVTN_repeat-like_dom_sf"/>
</dbReference>
<protein>
    <submittedName>
        <fullName evidence="7">U3 small nucleolar RNA-associated protein 21</fullName>
    </submittedName>
</protein>
<dbReference type="Pfam" id="PF25171">
    <property type="entry name" value="Beta-prop_WDR36-Utp21_1st"/>
    <property type="match status" value="1"/>
</dbReference>
<evidence type="ECO:0000313" key="7">
    <source>
        <dbReference type="EMBL" id="KAL0413685.1"/>
    </source>
</evidence>
<gene>
    <name evidence="7" type="ORF">Sradi_1570200</name>
</gene>
<dbReference type="EMBL" id="JACGWJ010000006">
    <property type="protein sequence ID" value="KAL0413685.1"/>
    <property type="molecule type" value="Genomic_DNA"/>
</dbReference>
<dbReference type="InterPro" id="IPR001680">
    <property type="entry name" value="WD40_rpt"/>
</dbReference>
<evidence type="ECO:0000259" key="6">
    <source>
        <dbReference type="Pfam" id="PF25171"/>
    </source>
</evidence>
<evidence type="ECO:0000256" key="3">
    <source>
        <dbReference type="PROSITE-ProRule" id="PRU00221"/>
    </source>
</evidence>
<evidence type="ECO:0000259" key="5">
    <source>
        <dbReference type="Pfam" id="PF04192"/>
    </source>
</evidence>
<dbReference type="GO" id="GO:0006364">
    <property type="term" value="P:rRNA processing"/>
    <property type="evidence" value="ECO:0007669"/>
    <property type="project" value="InterPro"/>
</dbReference>
<dbReference type="PANTHER" id="PTHR22840">
    <property type="entry name" value="WD REPEAT-CONTAINING PROTEIN 36"/>
    <property type="match status" value="1"/>
</dbReference>
<dbReference type="PROSITE" id="PS00678">
    <property type="entry name" value="WD_REPEATS_1"/>
    <property type="match status" value="1"/>
</dbReference>
<dbReference type="SUPFAM" id="SSF50978">
    <property type="entry name" value="WD40 repeat-like"/>
    <property type="match status" value="2"/>
</dbReference>
<dbReference type="Pfam" id="PF25168">
    <property type="entry name" value="Beta-prop_WDR36-Utp21_2nd"/>
    <property type="match status" value="1"/>
</dbReference>
<dbReference type="FunFam" id="2.130.10.10:FF:000109">
    <property type="entry name" value="WD repeat domain 36"/>
    <property type="match status" value="1"/>
</dbReference>
<dbReference type="InterPro" id="IPR036322">
    <property type="entry name" value="WD40_repeat_dom_sf"/>
</dbReference>
<feature type="repeat" description="WD" evidence="3">
    <location>
        <begin position="264"/>
        <end position="295"/>
    </location>
</feature>
<dbReference type="PRINTS" id="PR00320">
    <property type="entry name" value="GPROTEINBRPT"/>
</dbReference>
<dbReference type="SMART" id="SM00320">
    <property type="entry name" value="WD40"/>
    <property type="match status" value="10"/>
</dbReference>
<dbReference type="InterPro" id="IPR059157">
    <property type="entry name" value="WDR36-Utp21_N"/>
</dbReference>
<keyword evidence="1 3" id="KW-0853">WD repeat</keyword>
<accession>A0AAW2UBF5</accession>
<reference evidence="7" key="1">
    <citation type="submission" date="2020-06" db="EMBL/GenBank/DDBJ databases">
        <authorList>
            <person name="Li T."/>
            <person name="Hu X."/>
            <person name="Zhang T."/>
            <person name="Song X."/>
            <person name="Zhang H."/>
            <person name="Dai N."/>
            <person name="Sheng W."/>
            <person name="Hou X."/>
            <person name="Wei L."/>
        </authorList>
    </citation>
    <scope>NUCLEOTIDE SEQUENCE</scope>
    <source>
        <strain evidence="7">G02</strain>
        <tissue evidence="7">Leaf</tissue>
    </source>
</reference>
<dbReference type="GO" id="GO:0032040">
    <property type="term" value="C:small-subunit processome"/>
    <property type="evidence" value="ECO:0007669"/>
    <property type="project" value="InterPro"/>
</dbReference>
<dbReference type="GO" id="GO:0034388">
    <property type="term" value="C:Pwp2p-containing subcomplex of 90S preribosome"/>
    <property type="evidence" value="ECO:0007669"/>
    <property type="project" value="TreeGrafter"/>
</dbReference>
<dbReference type="InterPro" id="IPR007319">
    <property type="entry name" value="WDR36/Utp21_C"/>
</dbReference>
<feature type="region of interest" description="Disordered" evidence="4">
    <location>
        <begin position="721"/>
        <end position="741"/>
    </location>
</feature>
<evidence type="ECO:0000256" key="4">
    <source>
        <dbReference type="SAM" id="MobiDB-lite"/>
    </source>
</evidence>
<keyword evidence="2" id="KW-0677">Repeat</keyword>
<dbReference type="PANTHER" id="PTHR22840:SF12">
    <property type="entry name" value="WD REPEAT-CONTAINING PROTEIN 36"/>
    <property type="match status" value="1"/>
</dbReference>
<dbReference type="Pfam" id="PF04192">
    <property type="entry name" value="Utp21"/>
    <property type="match status" value="1"/>
</dbReference>
<sequence>MGIFEPFRALGYITTQVPFSVQRLGTETFVTVSVGKAFQVYNCAKLSLVLVGPQLPKKIRALASYRDYTFAAYGHKFAVFKRAHLVATWKSHNAKVNQLLLLGERIISTDVKGNIFIWAFKGVTENLSPVGHISLGNKFTPTCIMHPDTYLEQVLLGSQEGSLQLWDISTMKKVNEFKGWNAAICCCVSSPALDVVAVGCSDGKIHVHNILRDIEIVSFTHSTKDPVTALSFSTDGQPLLASGGSSGVITIWNLETKRFHSVIKEAHDCSVVSLHFFAREPVLMSSSADNSIKMWIFDTSEGDPPRLLRFRSGHSAPPLCIRFYANGRHILSAGQDRAFRLFSVIQDQQSRELSQRHVSKRAKNLKVKEAEIKLKPVIAFDVAEIRERDWCNVVTCHVDTAQAYVWRLQNFVIGEHILSPHLEDPTPVKACAISACGNFAVVGTAGGWIERFNLQSGISRGSYMDMSERKPCAHDGEVVGVACDSTNTIMISAGSGGDVKVWDFKGRELKSRWQIDCALVKIVYHRYNGLLATVADDLVIRLFDVVALRMVRKFEGHADRITDVCFSEDGKWLLTSSMDGTLRIWDVILARQIDAVHVDVSVTALSLSPNMDVLATTHVDQNGVYLWVNQGMFSAPGKADSYGSGREVVSVTLPTVSSVEKSVADNFEEAKVNPEEAEDAHHFPVSDQQIPDLVTLSLLPKSSFFLPSIPSLSGEILFKPREPAEDEKDSQAGEEQKTREKADFPASQFLQFLQSSAKDKNFAAFTDYIKGLSSSTLDMELRMLQIIDDDDEQEPGKRPELQFIELLMDYFIQEISCRNNFEFIQAVIRLFLKIHGESIRRQPVLQEKARKLLEVQSAVWQKIDKLFQSTRCMVTFLSNSQF</sequence>
<feature type="domain" description="WDR36/Utp21 N-terminal" evidence="6">
    <location>
        <begin position="30"/>
        <end position="298"/>
    </location>
</feature>
<organism evidence="7">
    <name type="scientific">Sesamum radiatum</name>
    <name type="common">Black benniseed</name>
    <dbReference type="NCBI Taxonomy" id="300843"/>
    <lineage>
        <taxon>Eukaryota</taxon>
        <taxon>Viridiplantae</taxon>
        <taxon>Streptophyta</taxon>
        <taxon>Embryophyta</taxon>
        <taxon>Tracheophyta</taxon>
        <taxon>Spermatophyta</taxon>
        <taxon>Magnoliopsida</taxon>
        <taxon>eudicotyledons</taxon>
        <taxon>Gunneridae</taxon>
        <taxon>Pentapetalae</taxon>
        <taxon>asterids</taxon>
        <taxon>lamiids</taxon>
        <taxon>Lamiales</taxon>
        <taxon>Pedaliaceae</taxon>
        <taxon>Sesamum</taxon>
    </lineage>
</organism>